<dbReference type="KEGG" id="fia:NA23_09335"/>
<dbReference type="EMBL" id="CP014334">
    <property type="protein sequence ID" value="AMW33412.1"/>
    <property type="molecule type" value="Genomic_DNA"/>
</dbReference>
<evidence type="ECO:0000313" key="1">
    <source>
        <dbReference type="EMBL" id="AMW33412.1"/>
    </source>
</evidence>
<evidence type="ECO:0008006" key="3">
    <source>
        <dbReference type="Google" id="ProtNLM"/>
    </source>
</evidence>
<dbReference type="AlphaFoldDB" id="A0AAI8CN14"/>
<proteinExistence type="predicted"/>
<keyword evidence="2" id="KW-1185">Reference proteome</keyword>
<dbReference type="Gene3D" id="1.25.40.10">
    <property type="entry name" value="Tetratricopeptide repeat domain"/>
    <property type="match status" value="1"/>
</dbReference>
<sequence>MKIVKDRKLLIFFALLIVFSGSLFSNSKQMSEVSYKIQYMIGNRQAKELIQFLGLLDFEKLSLIEKADYIIALSELYSWAGVDYSYSEKAYKLADDMLKKYPEFWKFHYAMAVVLSHRVQKNNLLALTLVNKIDYHLEQAMKFGPNEWEPFFLAGVRNLEVPLFPNLSLAEQYLKKALNNNPEHIFTYLMYGKLLEKKGQFCDALNIYETALLLPVRPEWKVVDEDAKNEIVKRLSEVEKKCTKK</sequence>
<accession>A0AAI8CN14</accession>
<name>A0AAI8CN14_FERIS</name>
<evidence type="ECO:0000313" key="2">
    <source>
        <dbReference type="Proteomes" id="UP000093740"/>
    </source>
</evidence>
<reference evidence="1 2" key="1">
    <citation type="journal article" date="2015" name="Stand. Genomic Sci.">
        <title>Genome sequence of a native-feather degrading extremely thermophilic Eubacterium, Fervidobacterium islandicum AW-1.</title>
        <authorList>
            <person name="Lee Y.J."/>
            <person name="Jeong H."/>
            <person name="Park G.S."/>
            <person name="Kwak Y."/>
            <person name="Lee S.J."/>
            <person name="Lee S.J."/>
            <person name="Park M.K."/>
            <person name="Kim J.Y."/>
            <person name="Kang H.K."/>
            <person name="Shin J.H."/>
            <person name="Lee D.W."/>
        </authorList>
    </citation>
    <scope>NUCLEOTIDE SEQUENCE [LARGE SCALE GENOMIC DNA]</scope>
    <source>
        <strain evidence="1 2">AW-1</strain>
    </source>
</reference>
<protein>
    <recommendedName>
        <fullName evidence="3">Tetratricopeptide repeat protein</fullName>
    </recommendedName>
</protein>
<dbReference type="Proteomes" id="UP000093740">
    <property type="component" value="Chromosome"/>
</dbReference>
<dbReference type="InterPro" id="IPR011990">
    <property type="entry name" value="TPR-like_helical_dom_sf"/>
</dbReference>
<dbReference type="RefSeq" id="WP_033191740.1">
    <property type="nucleotide sequence ID" value="NZ_CP014334.2"/>
</dbReference>
<organism evidence="1 2">
    <name type="scientific">Fervidobacterium islandicum</name>
    <dbReference type="NCBI Taxonomy" id="2423"/>
    <lineage>
        <taxon>Bacteria</taxon>
        <taxon>Thermotogati</taxon>
        <taxon>Thermotogota</taxon>
        <taxon>Thermotogae</taxon>
        <taxon>Thermotogales</taxon>
        <taxon>Fervidobacteriaceae</taxon>
        <taxon>Fervidobacterium</taxon>
    </lineage>
</organism>
<dbReference type="SUPFAM" id="SSF48452">
    <property type="entry name" value="TPR-like"/>
    <property type="match status" value="1"/>
</dbReference>
<gene>
    <name evidence="1" type="ORF">NA23_09335</name>
</gene>